<accession>A0AAN7PEU6</accession>
<organism evidence="2 3">
    <name type="scientific">Aquatica leii</name>
    <dbReference type="NCBI Taxonomy" id="1421715"/>
    <lineage>
        <taxon>Eukaryota</taxon>
        <taxon>Metazoa</taxon>
        <taxon>Ecdysozoa</taxon>
        <taxon>Arthropoda</taxon>
        <taxon>Hexapoda</taxon>
        <taxon>Insecta</taxon>
        <taxon>Pterygota</taxon>
        <taxon>Neoptera</taxon>
        <taxon>Endopterygota</taxon>
        <taxon>Coleoptera</taxon>
        <taxon>Polyphaga</taxon>
        <taxon>Elateriformia</taxon>
        <taxon>Elateroidea</taxon>
        <taxon>Lampyridae</taxon>
        <taxon>Luciolinae</taxon>
        <taxon>Aquatica</taxon>
    </lineage>
</organism>
<comment type="caution">
    <text evidence="2">The sequence shown here is derived from an EMBL/GenBank/DDBJ whole genome shotgun (WGS) entry which is preliminary data.</text>
</comment>
<gene>
    <name evidence="2" type="ORF">RN001_000064</name>
</gene>
<sequence length="633" mass="77268">MTKLAVVFLAALAFQASVAVPRFYEEGSLFKYLDEIKVEVRDLTLFFEKDFPEHLLAVRTVTWECNRLIEVVENIVRKLHAETFMLHTDDKIFKDVVYVFEEVVEVLKRVTVYHDVTDVHELRKCFVLSIHTIMDRLEKLVTLTYTYYPEFRFTLKYLLVDVMTTLHGIRSHFMHVNEGFEVVHKPRYLIKEIHDYTHEFTNILKEFTHRTQVKVALRGYLMYIREIVHVLEERSVLGHKELDVVLVHLTEKLRKIVFSLMEIMNHELVDIKIIKTEIITNVLEVVHIFEQLVQLCEDKAIPDHLTMFLVKIIYHYFYAVRHVCYEIKFGYKIGFYMDKYYDTDFYNRYGFGLYEKDLFLNRRDKYMFTPYMHRTLFPVDKFDVKHFYGKTFDWDKFGLTHRDKYNVGDMSYMRDFKYDWKLHDTTFDWNKLRMNYWNTHNTRGMWDVMYNNKFDWRMNDMRFGSESHTDLIRNIDVLLKRVSNIFKYNNPVEIEKMRHTIIYGIREFIDLLDMILVKCEMRVNGMYNDRVVVECINKLKMIRMELMSIVKMGPFTNVHEIRMMWIRCIEEFHVMLMNWMEMPFVKHVFDKDICYKFITVLHRMCTPFTHDMTFKSWSMDRTMPFMYNRWMRY</sequence>
<dbReference type="Proteomes" id="UP001353858">
    <property type="component" value="Unassembled WGS sequence"/>
</dbReference>
<feature type="chain" id="PRO_5042915528" evidence="1">
    <location>
        <begin position="20"/>
        <end position="633"/>
    </location>
</feature>
<reference evidence="3" key="1">
    <citation type="submission" date="2023-01" db="EMBL/GenBank/DDBJ databases">
        <title>Key to firefly adult light organ development and bioluminescence: homeobox transcription factors regulate luciferase expression and transportation to peroxisome.</title>
        <authorList>
            <person name="Fu X."/>
        </authorList>
    </citation>
    <scope>NUCLEOTIDE SEQUENCE [LARGE SCALE GENOMIC DNA]</scope>
</reference>
<feature type="signal peptide" evidence="1">
    <location>
        <begin position="1"/>
        <end position="19"/>
    </location>
</feature>
<keyword evidence="3" id="KW-1185">Reference proteome</keyword>
<name>A0AAN7PEU6_9COLE</name>
<evidence type="ECO:0000313" key="2">
    <source>
        <dbReference type="EMBL" id="KAK4883793.1"/>
    </source>
</evidence>
<evidence type="ECO:0000256" key="1">
    <source>
        <dbReference type="SAM" id="SignalP"/>
    </source>
</evidence>
<protein>
    <submittedName>
        <fullName evidence="2">Uncharacterized protein</fullName>
    </submittedName>
</protein>
<dbReference type="EMBL" id="JARPUR010000001">
    <property type="protein sequence ID" value="KAK4883793.1"/>
    <property type="molecule type" value="Genomic_DNA"/>
</dbReference>
<dbReference type="AlphaFoldDB" id="A0AAN7PEU6"/>
<proteinExistence type="predicted"/>
<evidence type="ECO:0000313" key="3">
    <source>
        <dbReference type="Proteomes" id="UP001353858"/>
    </source>
</evidence>
<keyword evidence="1" id="KW-0732">Signal</keyword>